<feature type="domain" description="HTH cro/C1-type" evidence="1">
    <location>
        <begin position="12"/>
        <end position="67"/>
    </location>
</feature>
<proteinExistence type="predicted"/>
<protein>
    <submittedName>
        <fullName evidence="2">Helix-turn-helix domain-containing protein</fullName>
    </submittedName>
</protein>
<name>A0ABT1HRV0_STRSD</name>
<accession>A0ABT1HRV0</accession>
<dbReference type="InterPro" id="IPR001387">
    <property type="entry name" value="Cro/C1-type_HTH"/>
</dbReference>
<keyword evidence="3" id="KW-1185">Reference proteome</keyword>
<dbReference type="SMART" id="SM00530">
    <property type="entry name" value="HTH_XRE"/>
    <property type="match status" value="1"/>
</dbReference>
<dbReference type="RefSeq" id="WP_253669177.1">
    <property type="nucleotide sequence ID" value="NZ_JAMTCP010000007.1"/>
</dbReference>
<evidence type="ECO:0000313" key="3">
    <source>
        <dbReference type="Proteomes" id="UP001205311"/>
    </source>
</evidence>
<sequence>MPGSDATIGTRVRKLRERAGKSRAALAGLLGKSEDWLKKIERGERGLTVQMATRLARQLGIRDFREIYGDDLATPVVTTDRPSHPLADSVGLALTTYLPRNDEPVALDHLKARVHSTWRTWHNSPTMRTDVASALPSLITGARMAVAGADSDADRRTARFVLSEVYHLGQAYLAWVDGATHWYWLTVDRGLQMGEDADNPTARASALMYYAFALRASGQAEGALDVLHTAVEALNPVLESGDHDVWGMRGALHLAIASTAARHLGDPSAWLAVEEADRVASRLPTGYVHPRHPFSRSHVDVHRCWVAQSLGDVSEALRHADAIEPDDIPSRVWQAQHLINVARAYHQRRDTTALLPLVQAERYSREAVQFSLPAREVIADLARNGRDAVRREASALAERVKVLV</sequence>
<organism evidence="2 3">
    <name type="scientific">Streptoalloteichus tenebrarius (strain ATCC 17920 / DSM 40477 / JCM 4838 / CBS 697.72 / NBRC 16177 / NCIMB 11028 / NRRL B-12390 / A12253. 1 / ISP 5477)</name>
    <name type="common">Streptomyces tenebrarius</name>
    <dbReference type="NCBI Taxonomy" id="1933"/>
    <lineage>
        <taxon>Bacteria</taxon>
        <taxon>Bacillati</taxon>
        <taxon>Actinomycetota</taxon>
        <taxon>Actinomycetes</taxon>
        <taxon>Pseudonocardiales</taxon>
        <taxon>Pseudonocardiaceae</taxon>
        <taxon>Streptoalloteichus</taxon>
    </lineage>
</organism>
<dbReference type="Gene3D" id="1.25.40.10">
    <property type="entry name" value="Tetratricopeptide repeat domain"/>
    <property type="match status" value="1"/>
</dbReference>
<gene>
    <name evidence="2" type="ORF">LX15_001940</name>
</gene>
<dbReference type="PROSITE" id="PS50943">
    <property type="entry name" value="HTH_CROC1"/>
    <property type="match status" value="1"/>
</dbReference>
<dbReference type="EMBL" id="JAMTCP010000007">
    <property type="protein sequence ID" value="MCP2258246.1"/>
    <property type="molecule type" value="Genomic_DNA"/>
</dbReference>
<dbReference type="Proteomes" id="UP001205311">
    <property type="component" value="Unassembled WGS sequence"/>
</dbReference>
<dbReference type="Pfam" id="PF13560">
    <property type="entry name" value="HTH_31"/>
    <property type="match status" value="1"/>
</dbReference>
<dbReference type="InterPro" id="IPR010982">
    <property type="entry name" value="Lambda_DNA-bd_dom_sf"/>
</dbReference>
<comment type="caution">
    <text evidence="2">The sequence shown here is derived from an EMBL/GenBank/DDBJ whole genome shotgun (WGS) entry which is preliminary data.</text>
</comment>
<dbReference type="CDD" id="cd00093">
    <property type="entry name" value="HTH_XRE"/>
    <property type="match status" value="1"/>
</dbReference>
<evidence type="ECO:0000259" key="1">
    <source>
        <dbReference type="PROSITE" id="PS50943"/>
    </source>
</evidence>
<dbReference type="SUPFAM" id="SSF47413">
    <property type="entry name" value="lambda repressor-like DNA-binding domains"/>
    <property type="match status" value="1"/>
</dbReference>
<dbReference type="Gene3D" id="1.10.260.40">
    <property type="entry name" value="lambda repressor-like DNA-binding domains"/>
    <property type="match status" value="1"/>
</dbReference>
<dbReference type="InterPro" id="IPR011990">
    <property type="entry name" value="TPR-like_helical_dom_sf"/>
</dbReference>
<reference evidence="2 3" key="1">
    <citation type="submission" date="2022-06" db="EMBL/GenBank/DDBJ databases">
        <title>Genomic Encyclopedia of Archaeal and Bacterial Type Strains, Phase II (KMG-II): from individual species to whole genera.</title>
        <authorList>
            <person name="Goeker M."/>
        </authorList>
    </citation>
    <scope>NUCLEOTIDE SEQUENCE [LARGE SCALE GENOMIC DNA]</scope>
    <source>
        <strain evidence="2 3">DSM 40477</strain>
    </source>
</reference>
<evidence type="ECO:0000313" key="2">
    <source>
        <dbReference type="EMBL" id="MCP2258246.1"/>
    </source>
</evidence>